<dbReference type="Proteomes" id="UP000253075">
    <property type="component" value="Unassembled WGS sequence"/>
</dbReference>
<reference evidence="1 2" key="1">
    <citation type="journal article" date="2018" name="PLoS ONE">
        <title>Phenotypic characterization and whole genome analysis of extended-spectrum beta-lactamase-producing bacteria isolated from dogs in Germany.</title>
        <authorList>
            <person name="Boehmer T."/>
            <person name="Vogler A.J."/>
            <person name="Thomas A."/>
            <person name="Sauer S."/>
            <person name="Hergenroether M."/>
            <person name="Straubinger R.K."/>
            <person name="Birdsell D."/>
            <person name="Keim P."/>
            <person name="Sahl J.W."/>
            <person name="Williamson C.H."/>
            <person name="Riehm J.M."/>
        </authorList>
    </citation>
    <scope>NUCLEOTIDE SEQUENCE [LARGE SCALE GENOMIC DNA]</scope>
    <source>
        <strain evidence="1 2">AFG_SD03_1510_Ahy_093</strain>
    </source>
</reference>
<dbReference type="EMBL" id="PUTQ01000027">
    <property type="protein sequence ID" value="RCF46430.1"/>
    <property type="molecule type" value="Genomic_DNA"/>
</dbReference>
<protein>
    <recommendedName>
        <fullName evidence="3">Phage tail protein I</fullName>
    </recommendedName>
</protein>
<reference evidence="2" key="2">
    <citation type="submission" date="2018-02" db="EMBL/GenBank/DDBJ databases">
        <title>Phenotypic characterization and whole genome analysis of multidrug-resistant, extended-spectrum beta-lactamase-producing bacteria isolated from dogs in Germany.</title>
        <authorList>
            <person name="Williamson C."/>
        </authorList>
    </citation>
    <scope>NUCLEOTIDE SEQUENCE [LARGE SCALE GENOMIC DNA]</scope>
    <source>
        <strain evidence="2">AFG_SD03_1510_Ahy_093</strain>
    </source>
</reference>
<evidence type="ECO:0008006" key="3">
    <source>
        <dbReference type="Google" id="ProtNLM"/>
    </source>
</evidence>
<dbReference type="Pfam" id="PF09684">
    <property type="entry name" value="Tail_P2_I"/>
    <property type="match status" value="1"/>
</dbReference>
<accession>A0ABD7G4E0</accession>
<sequence>MADFEKPSLLPPALAVDLSMRALEVLIARLVELDLAPTLIYDFEHVTESALPHLGEQFHVMGAEGWRLSTTPEQRRALLARAVALHRHKGTPWSIREAIKSLCFNDLEIEERLPSNRYDGAITFSGAEAYAAYGWAQFRVIADAGDEQPITSAQTALIVETVNAWKPARSHLVDVRYRASETERVDVAEVEQHQGVMTHDDQHRWGKHFYDGALAYDQGATHLWNGALRFNGAALHNGFSATAEGARYEGEREEEILEATLGFFDQQTRCPVFAGELDYSGMADFGASAPVAEDLPMPITLRRHRRFDGRLAYSAHRFDGSERYAGHFTHFGNSAYSGDVVTLLEA</sequence>
<dbReference type="RefSeq" id="WP_113995578.1">
    <property type="nucleotide sequence ID" value="NZ_PUTQ01000027.1"/>
</dbReference>
<dbReference type="AlphaFoldDB" id="A0ABD7G4E0"/>
<evidence type="ECO:0000313" key="1">
    <source>
        <dbReference type="EMBL" id="RCF46430.1"/>
    </source>
</evidence>
<proteinExistence type="predicted"/>
<dbReference type="InterPro" id="IPR006521">
    <property type="entry name" value="Tail_protein_I"/>
</dbReference>
<organism evidence="1 2">
    <name type="scientific">Aeromonas hydrophila</name>
    <dbReference type="NCBI Taxonomy" id="644"/>
    <lineage>
        <taxon>Bacteria</taxon>
        <taxon>Pseudomonadati</taxon>
        <taxon>Pseudomonadota</taxon>
        <taxon>Gammaproteobacteria</taxon>
        <taxon>Aeromonadales</taxon>
        <taxon>Aeromonadaceae</taxon>
        <taxon>Aeromonas</taxon>
    </lineage>
</organism>
<evidence type="ECO:0000313" key="2">
    <source>
        <dbReference type="Proteomes" id="UP000253075"/>
    </source>
</evidence>
<name>A0ABD7G4E0_AERHY</name>
<gene>
    <name evidence="1" type="ORF">C6C11_17145</name>
</gene>
<comment type="caution">
    <text evidence="1">The sequence shown here is derived from an EMBL/GenBank/DDBJ whole genome shotgun (WGS) entry which is preliminary data.</text>
</comment>